<reference evidence="2" key="1">
    <citation type="journal article" date="2006" name="J. Bacteriol.">
        <title>Intraspecific variability of the terminal inverted repeats of the linear chromosome of Streptomyces ambofaciens.</title>
        <authorList>
            <person name="Choulet F."/>
            <person name="Gallois A."/>
            <person name="Aigle B."/>
            <person name="Mangenot S."/>
            <person name="Gerbaud C."/>
            <person name="Truong C."/>
            <person name="Francou F.X."/>
            <person name="Borges F."/>
            <person name="Fourrier C."/>
            <person name="Guerineau M."/>
            <person name="Decaris B."/>
            <person name="Barbe V."/>
            <person name="Pernodet J.L."/>
            <person name="Leblond P."/>
        </authorList>
    </citation>
    <scope>NUCLEOTIDE SEQUENCE</scope>
    <source>
        <strain evidence="2">ATCC 23877</strain>
    </source>
</reference>
<protein>
    <submittedName>
        <fullName evidence="2">Uncharacterized protein SAML0209</fullName>
    </submittedName>
</protein>
<dbReference type="RefSeq" id="WP_053125955.1">
    <property type="nucleotide sequence ID" value="NZ_CP012382.1"/>
</dbReference>
<dbReference type="EMBL" id="AJ937740">
    <property type="protein sequence ID" value="CAI78138.1"/>
    <property type="molecule type" value="Genomic_DNA"/>
</dbReference>
<name>Q1RRF0_STRA7</name>
<organism evidence="2">
    <name type="scientific">Streptomyces ambofaciens (strain ATCC 23877 / 3486 / DSM 40053 / JCM 4204 / NBRC 12836 / NRRL B-2516)</name>
    <dbReference type="NCBI Taxonomy" id="278992"/>
    <lineage>
        <taxon>Bacteria</taxon>
        <taxon>Bacillati</taxon>
        <taxon>Actinomycetota</taxon>
        <taxon>Actinomycetes</taxon>
        <taxon>Kitasatosporales</taxon>
        <taxon>Streptomycetaceae</taxon>
        <taxon>Streptomyces</taxon>
    </lineage>
</organism>
<evidence type="ECO:0000313" key="2">
    <source>
        <dbReference type="EMBL" id="CAI78138.1"/>
    </source>
</evidence>
<accession>Q1RRF0</accession>
<reference evidence="4" key="3">
    <citation type="journal article" date="2015" name="J. Biotechnol.">
        <title>Complete genome sequence of Streptomyces ambofaciens ATCC 23877, the spiramycin producer.</title>
        <authorList>
            <person name="Thibessard A."/>
            <person name="Haas D."/>
            <person name="Gerbaud C."/>
            <person name="Aigle B."/>
            <person name="Lautru S."/>
            <person name="Pernodet J.L."/>
            <person name="Leblond P."/>
        </authorList>
    </citation>
    <scope>NUCLEOTIDE SEQUENCE [LARGE SCALE GENOMIC DNA]</scope>
    <source>
        <strain evidence="4">ATCC 23877 / 3486 / DSM 40053 / JCM 4204 / NBRC 12836 / NRRL B-2516</strain>
    </source>
</reference>
<dbReference type="AlphaFoldDB" id="Q1RRF0"/>
<reference evidence="1" key="4">
    <citation type="submission" date="2015-07" db="EMBL/GenBank/DDBJ databases">
        <title>Complete genome sequence of Streptomyces ambofaciens ATCC 23877, the spiramycin producer.</title>
        <authorList>
            <person name="Thibessard A."/>
            <person name="Haas D."/>
            <person name="Gerbaud C."/>
            <person name="Aigle B."/>
            <person name="Lautru S."/>
            <person name="Pernodet J.-L."/>
            <person name="Leblond P."/>
        </authorList>
    </citation>
    <scope>NUCLEOTIDE SEQUENCE [LARGE SCALE GENOMIC DNA]</scope>
    <source>
        <strain evidence="1">ATCC 23877</strain>
    </source>
</reference>
<dbReference type="EMBL" id="CP012382">
    <property type="protein sequence ID" value="AKZ53300.1"/>
    <property type="molecule type" value="Genomic_DNA"/>
</dbReference>
<reference evidence="3" key="2">
    <citation type="journal article" date="2006" name="Mol. Biol. Evol.">
        <title>Evolution of the terminal regions of the Streptomyces linear chromosome.</title>
        <authorList>
            <person name="Choulet F."/>
            <person name="Aigle B."/>
            <person name="Gallois A."/>
            <person name="Mangenot S."/>
            <person name="Gerbaud C."/>
            <person name="Truong C."/>
            <person name="Francou F.X."/>
            <person name="Fourrier C."/>
            <person name="Guerineau M."/>
            <person name="Decaris B."/>
            <person name="Barbe V."/>
            <person name="Pernodet J.L."/>
            <person name="Leblond P."/>
        </authorList>
    </citation>
    <scope>NUCLEOTIDE SEQUENCE</scope>
    <source>
        <strain evidence="3">ATCC 23877</strain>
    </source>
</reference>
<evidence type="ECO:0000313" key="3">
    <source>
        <dbReference type="EMBL" id="CAJ89196.1"/>
    </source>
</evidence>
<evidence type="ECO:0000313" key="4">
    <source>
        <dbReference type="Proteomes" id="UP000061018"/>
    </source>
</evidence>
<sequence>MNIDFGAYPYGARYVAYLDHLLRCTECGPTRCTVGADLCTRYLATAGRPSLHGAVAPRPGAQYSEN</sequence>
<proteinExistence type="predicted"/>
<dbReference type="KEGG" id="samb:SAM23877_0251"/>
<evidence type="ECO:0000313" key="1">
    <source>
        <dbReference type="EMBL" id="AKZ53300.1"/>
    </source>
</evidence>
<dbReference type="EMBL" id="AM238663">
    <property type="protein sequence ID" value="CAJ89196.1"/>
    <property type="molecule type" value="Genomic_DNA"/>
</dbReference>
<gene>
    <name evidence="1" type="ORF">SAM23877_0251</name>
    <name evidence="2" type="ORF">SAML0209</name>
</gene>
<dbReference type="Proteomes" id="UP000061018">
    <property type="component" value="Chromosome"/>
</dbReference>